<sequence length="456" mass="50556">MLPTDLHFLRKLGAVIVTAYYLLYDALPYMVLRSCSAVLVEYLQFQRKKIERCCELKSFHDKTQLSGQLEVIRHHLGHIRDLKDFLNNIWQVPLAAMSAAILLFACVACYAMFHDGLNAQDIPLAVSFCVYSSLAFVDMTLVSQALHDELRYLHETVDPKGMYLCGGGFLRINKSLLVSIASVFSNYFFFVYDTHHLLSMSYGVYSTLDFLDMATLSQTMVNELLLIAGGRTLASTAPSPETSETEANKAACHFGQLDHVIFGFVMSSTQAPSTIRATAGLQAISGHGGNARNMSSNHFLVVMLFNLRFVFPTPTLCRLVDPVYHSPSLAAEPFRDRHSLGYCGKGSPFPPVLVGTSLADRSADRHGPDQPDRLRRSCSPPASLSTLCLAPARASSADRLSRALRHVVFHPHHPHSPPSRPGLRRTSGTRDFMDLREEFFYVDGLRRQVGALVGAV</sequence>
<protein>
    <submittedName>
        <fullName evidence="1">Uncharacterized protein</fullName>
    </submittedName>
</protein>
<keyword evidence="2" id="KW-1185">Reference proteome</keyword>
<dbReference type="EMBL" id="JABSTQ010009724">
    <property type="protein sequence ID" value="KAG0426376.1"/>
    <property type="molecule type" value="Genomic_DNA"/>
</dbReference>
<gene>
    <name evidence="1" type="ORF">HPB47_026506</name>
</gene>
<organism evidence="1 2">
    <name type="scientific">Ixodes persulcatus</name>
    <name type="common">Taiga tick</name>
    <dbReference type="NCBI Taxonomy" id="34615"/>
    <lineage>
        <taxon>Eukaryota</taxon>
        <taxon>Metazoa</taxon>
        <taxon>Ecdysozoa</taxon>
        <taxon>Arthropoda</taxon>
        <taxon>Chelicerata</taxon>
        <taxon>Arachnida</taxon>
        <taxon>Acari</taxon>
        <taxon>Parasitiformes</taxon>
        <taxon>Ixodida</taxon>
        <taxon>Ixodoidea</taxon>
        <taxon>Ixodidae</taxon>
        <taxon>Ixodinae</taxon>
        <taxon>Ixodes</taxon>
    </lineage>
</organism>
<comment type="caution">
    <text evidence="1">The sequence shown here is derived from an EMBL/GenBank/DDBJ whole genome shotgun (WGS) entry which is preliminary data.</text>
</comment>
<reference evidence="1 2" key="1">
    <citation type="journal article" date="2020" name="Cell">
        <title>Large-Scale Comparative Analyses of Tick Genomes Elucidate Their Genetic Diversity and Vector Capacities.</title>
        <authorList>
            <consortium name="Tick Genome and Microbiome Consortium (TIGMIC)"/>
            <person name="Jia N."/>
            <person name="Wang J."/>
            <person name="Shi W."/>
            <person name="Du L."/>
            <person name="Sun Y."/>
            <person name="Zhan W."/>
            <person name="Jiang J.F."/>
            <person name="Wang Q."/>
            <person name="Zhang B."/>
            <person name="Ji P."/>
            <person name="Bell-Sakyi L."/>
            <person name="Cui X.M."/>
            <person name="Yuan T.T."/>
            <person name="Jiang B.G."/>
            <person name="Yang W.F."/>
            <person name="Lam T.T."/>
            <person name="Chang Q.C."/>
            <person name="Ding S.J."/>
            <person name="Wang X.J."/>
            <person name="Zhu J.G."/>
            <person name="Ruan X.D."/>
            <person name="Zhao L."/>
            <person name="Wei J.T."/>
            <person name="Ye R.Z."/>
            <person name="Que T.C."/>
            <person name="Du C.H."/>
            <person name="Zhou Y.H."/>
            <person name="Cheng J.X."/>
            <person name="Dai P.F."/>
            <person name="Guo W.B."/>
            <person name="Han X.H."/>
            <person name="Huang E.J."/>
            <person name="Li L.F."/>
            <person name="Wei W."/>
            <person name="Gao Y.C."/>
            <person name="Liu J.Z."/>
            <person name="Shao H.Z."/>
            <person name="Wang X."/>
            <person name="Wang C.C."/>
            <person name="Yang T.C."/>
            <person name="Huo Q.B."/>
            <person name="Li W."/>
            <person name="Chen H.Y."/>
            <person name="Chen S.E."/>
            <person name="Zhou L.G."/>
            <person name="Ni X.B."/>
            <person name="Tian J.H."/>
            <person name="Sheng Y."/>
            <person name="Liu T."/>
            <person name="Pan Y.S."/>
            <person name="Xia L.Y."/>
            <person name="Li J."/>
            <person name="Zhao F."/>
            <person name="Cao W.C."/>
        </authorList>
    </citation>
    <scope>NUCLEOTIDE SEQUENCE [LARGE SCALE GENOMIC DNA]</scope>
    <source>
        <strain evidence="1">Iper-2018</strain>
    </source>
</reference>
<proteinExistence type="predicted"/>
<dbReference type="Proteomes" id="UP000805193">
    <property type="component" value="Unassembled WGS sequence"/>
</dbReference>
<name>A0AC60PYI2_IXOPE</name>
<evidence type="ECO:0000313" key="1">
    <source>
        <dbReference type="EMBL" id="KAG0426376.1"/>
    </source>
</evidence>
<accession>A0AC60PYI2</accession>
<evidence type="ECO:0000313" key="2">
    <source>
        <dbReference type="Proteomes" id="UP000805193"/>
    </source>
</evidence>